<keyword evidence="2" id="KW-0808">Transferase</keyword>
<keyword evidence="3" id="KW-1185">Reference proteome</keyword>
<dbReference type="InterPro" id="IPR025714">
    <property type="entry name" value="Methyltranfer_dom"/>
</dbReference>
<evidence type="ECO:0000259" key="1">
    <source>
        <dbReference type="Pfam" id="PF13847"/>
    </source>
</evidence>
<sequence>MHDFSNKSMFEIYNILNKLLNTSSEVSFSVLNPDFLDSCYAGRILEINNKSYIYRGFSSYVDLACLLECKLLTPKILTKETIQLTLKKIDKNRSFHKNQVHNEKYGVSSTFSQINKNEEPDFLINYIKCLENVKIKTKKRVLNLGVNSAGEFEIIKQLCENFDEIEFVGIDYSQSAIELAKQKFKEYKNVSFFVHDINNLDSLNLGRFDLVISIGTLQSSTINFNETFMKIYQNSMLKDSSIILGFPNCRWHDGQMIYGARAKNYSFSEMSVLYKDVMFCKKYLQQKKFRVTLTGKNYIFLTATSIRK</sequence>
<dbReference type="AlphaFoldDB" id="A0A2N1IZW8"/>
<dbReference type="GO" id="GO:0008168">
    <property type="term" value="F:methyltransferase activity"/>
    <property type="evidence" value="ECO:0007669"/>
    <property type="project" value="UniProtKB-KW"/>
</dbReference>
<gene>
    <name evidence="2" type="ORF">CP960_12625</name>
</gene>
<dbReference type="Proteomes" id="UP000233248">
    <property type="component" value="Unassembled WGS sequence"/>
</dbReference>
<dbReference type="InterPro" id="IPR029063">
    <property type="entry name" value="SAM-dependent_MTases_sf"/>
</dbReference>
<dbReference type="RefSeq" id="WP_101185846.1">
    <property type="nucleotide sequence ID" value="NZ_NXIF01000054.1"/>
</dbReference>
<keyword evidence="2" id="KW-0489">Methyltransferase</keyword>
<evidence type="ECO:0000313" key="2">
    <source>
        <dbReference type="EMBL" id="PKI79848.1"/>
    </source>
</evidence>
<dbReference type="CDD" id="cd02440">
    <property type="entry name" value="AdoMet_MTases"/>
    <property type="match status" value="1"/>
</dbReference>
<dbReference type="KEGG" id="ahs:AHALO_2188"/>
<dbReference type="SUPFAM" id="SSF53335">
    <property type="entry name" value="S-adenosyl-L-methionine-dependent methyltransferases"/>
    <property type="match status" value="1"/>
</dbReference>
<name>A0A2N1IZW8_9BACT</name>
<evidence type="ECO:0000313" key="3">
    <source>
        <dbReference type="Proteomes" id="UP000233248"/>
    </source>
</evidence>
<dbReference type="Pfam" id="PF13847">
    <property type="entry name" value="Methyltransf_31"/>
    <property type="match status" value="1"/>
</dbReference>
<dbReference type="Gene3D" id="3.40.50.150">
    <property type="entry name" value="Vaccinia Virus protein VP39"/>
    <property type="match status" value="1"/>
</dbReference>
<dbReference type="GO" id="GO:0032259">
    <property type="term" value="P:methylation"/>
    <property type="evidence" value="ECO:0007669"/>
    <property type="project" value="UniProtKB-KW"/>
</dbReference>
<accession>A0A2N1IZW8</accession>
<organism evidence="2 3">
    <name type="scientific">Malaciobacter halophilus</name>
    <dbReference type="NCBI Taxonomy" id="197482"/>
    <lineage>
        <taxon>Bacteria</taxon>
        <taxon>Pseudomonadati</taxon>
        <taxon>Campylobacterota</taxon>
        <taxon>Epsilonproteobacteria</taxon>
        <taxon>Campylobacterales</taxon>
        <taxon>Arcobacteraceae</taxon>
        <taxon>Malaciobacter</taxon>
    </lineage>
</organism>
<dbReference type="OrthoDB" id="60811at2"/>
<proteinExistence type="predicted"/>
<reference evidence="2 3" key="1">
    <citation type="submission" date="2017-09" db="EMBL/GenBank/DDBJ databases">
        <title>Genomics of the genus Arcobacter.</title>
        <authorList>
            <person name="Perez-Cataluna A."/>
            <person name="Figueras M.J."/>
            <person name="Salas-Masso N."/>
        </authorList>
    </citation>
    <scope>NUCLEOTIDE SEQUENCE [LARGE SCALE GENOMIC DNA]</scope>
    <source>
        <strain evidence="2 3">DSM 18005</strain>
    </source>
</reference>
<dbReference type="EMBL" id="NXIF01000054">
    <property type="protein sequence ID" value="PKI79848.1"/>
    <property type="molecule type" value="Genomic_DNA"/>
</dbReference>
<feature type="domain" description="Methyltransferase" evidence="1">
    <location>
        <begin position="139"/>
        <end position="234"/>
    </location>
</feature>
<protein>
    <submittedName>
        <fullName evidence="2">Methyltransferase</fullName>
    </submittedName>
</protein>
<comment type="caution">
    <text evidence="2">The sequence shown here is derived from an EMBL/GenBank/DDBJ whole genome shotgun (WGS) entry which is preliminary data.</text>
</comment>
<dbReference type="PANTHER" id="PTHR43861">
    <property type="entry name" value="TRANS-ACONITATE 2-METHYLTRANSFERASE-RELATED"/>
    <property type="match status" value="1"/>
</dbReference>